<dbReference type="AlphaFoldDB" id="A0A381P1Q3"/>
<evidence type="ECO:0000313" key="2">
    <source>
        <dbReference type="EMBL" id="SUZ59603.1"/>
    </source>
</evidence>
<proteinExistence type="predicted"/>
<feature type="region of interest" description="Disordered" evidence="1">
    <location>
        <begin position="85"/>
        <end position="106"/>
    </location>
</feature>
<evidence type="ECO:0000256" key="1">
    <source>
        <dbReference type="SAM" id="MobiDB-lite"/>
    </source>
</evidence>
<sequence length="106" mass="12576">MNLDRYKENMDKLTSHRQELDRPQREVDQCQRQKQDTQKALARLERFYHQVSKGLTSLTFDERQQLLRLVTERITVENGGVRIDTVIPPDQDNLRNRYPEPLEGPA</sequence>
<gene>
    <name evidence="2" type="ORF">METZ01_LOCUS12457</name>
</gene>
<dbReference type="EMBL" id="UINC01000688">
    <property type="protein sequence ID" value="SUZ59603.1"/>
    <property type="molecule type" value="Genomic_DNA"/>
</dbReference>
<protein>
    <submittedName>
        <fullName evidence="2">Uncharacterized protein</fullName>
    </submittedName>
</protein>
<name>A0A381P1Q3_9ZZZZ</name>
<organism evidence="2">
    <name type="scientific">marine metagenome</name>
    <dbReference type="NCBI Taxonomy" id="408172"/>
    <lineage>
        <taxon>unclassified sequences</taxon>
        <taxon>metagenomes</taxon>
        <taxon>ecological metagenomes</taxon>
    </lineage>
</organism>
<feature type="region of interest" description="Disordered" evidence="1">
    <location>
        <begin position="1"/>
        <end position="32"/>
    </location>
</feature>
<accession>A0A381P1Q3</accession>
<reference evidence="2" key="1">
    <citation type="submission" date="2018-05" db="EMBL/GenBank/DDBJ databases">
        <authorList>
            <person name="Lanie J.A."/>
            <person name="Ng W.-L."/>
            <person name="Kazmierczak K.M."/>
            <person name="Andrzejewski T.M."/>
            <person name="Davidsen T.M."/>
            <person name="Wayne K.J."/>
            <person name="Tettelin H."/>
            <person name="Glass J.I."/>
            <person name="Rusch D."/>
            <person name="Podicherti R."/>
            <person name="Tsui H.-C.T."/>
            <person name="Winkler M.E."/>
        </authorList>
    </citation>
    <scope>NUCLEOTIDE SEQUENCE</scope>
</reference>